<keyword evidence="5 6" id="KW-0157">Chromophore</keyword>
<evidence type="ECO:0000313" key="9">
    <source>
        <dbReference type="Proteomes" id="UP001317629"/>
    </source>
</evidence>
<keyword evidence="4 6" id="KW-0274">FAD</keyword>
<dbReference type="Pfam" id="PF03441">
    <property type="entry name" value="FAD_binding_7"/>
    <property type="match status" value="1"/>
</dbReference>
<dbReference type="InterPro" id="IPR002081">
    <property type="entry name" value="Cryptochrome/DNA_photolyase_1"/>
</dbReference>
<accession>A0ABM8EAW9</accession>
<dbReference type="Proteomes" id="UP001317629">
    <property type="component" value="Chromosome"/>
</dbReference>
<dbReference type="Gene3D" id="1.10.579.10">
    <property type="entry name" value="DNA Cyclobutane Dipyrimidine Photolyase, subunit A, domain 3"/>
    <property type="match status" value="1"/>
</dbReference>
<dbReference type="InterPro" id="IPR014729">
    <property type="entry name" value="Rossmann-like_a/b/a_fold"/>
</dbReference>
<dbReference type="EMBL" id="AP027142">
    <property type="protein sequence ID" value="BDV35152.1"/>
    <property type="molecule type" value="Genomic_DNA"/>
</dbReference>
<dbReference type="RefSeq" id="WP_281928508.1">
    <property type="nucleotide sequence ID" value="NZ_AP027142.1"/>
</dbReference>
<dbReference type="SUPFAM" id="SSF52425">
    <property type="entry name" value="Cryptochrome/photolyase, N-terminal domain"/>
    <property type="match status" value="1"/>
</dbReference>
<dbReference type="InterPro" id="IPR036155">
    <property type="entry name" value="Crypto/Photolyase_N_sf"/>
</dbReference>
<evidence type="ECO:0000313" key="8">
    <source>
        <dbReference type="EMBL" id="BDV35152.1"/>
    </source>
</evidence>
<evidence type="ECO:0000256" key="1">
    <source>
        <dbReference type="ARBA" id="ARBA00001932"/>
    </source>
</evidence>
<keyword evidence="3 6" id="KW-0285">Flavoprotein</keyword>
<evidence type="ECO:0000256" key="3">
    <source>
        <dbReference type="ARBA" id="ARBA00022630"/>
    </source>
</evidence>
<dbReference type="PROSITE" id="PS51645">
    <property type="entry name" value="PHR_CRY_ALPHA_BETA"/>
    <property type="match status" value="1"/>
</dbReference>
<dbReference type="Gene3D" id="3.40.50.620">
    <property type="entry name" value="HUPs"/>
    <property type="match status" value="1"/>
</dbReference>
<dbReference type="InterPro" id="IPR006050">
    <property type="entry name" value="DNA_photolyase_N"/>
</dbReference>
<dbReference type="PANTHER" id="PTHR11455:SF9">
    <property type="entry name" value="CRYPTOCHROME CIRCADIAN CLOCK 5 ISOFORM X1"/>
    <property type="match status" value="1"/>
</dbReference>
<comment type="cofactor">
    <cofactor evidence="2">
        <name>FAD</name>
        <dbReference type="ChEBI" id="CHEBI:57692"/>
    </cofactor>
</comment>
<protein>
    <submittedName>
        <fullName evidence="8">Deoxyribodipyrimidine photo-lyase</fullName>
    </submittedName>
</protein>
<organism evidence="8 9">
    <name type="scientific">Methylocystis iwaonis</name>
    <dbReference type="NCBI Taxonomy" id="2885079"/>
    <lineage>
        <taxon>Bacteria</taxon>
        <taxon>Pseudomonadati</taxon>
        <taxon>Pseudomonadota</taxon>
        <taxon>Alphaproteobacteria</taxon>
        <taxon>Hyphomicrobiales</taxon>
        <taxon>Methylocystaceae</taxon>
        <taxon>Methylocystis</taxon>
    </lineage>
</organism>
<evidence type="ECO:0000256" key="2">
    <source>
        <dbReference type="ARBA" id="ARBA00001974"/>
    </source>
</evidence>
<dbReference type="InterPro" id="IPR005101">
    <property type="entry name" value="Cryptochr/Photolyase_FAD-bd"/>
</dbReference>
<evidence type="ECO:0000256" key="6">
    <source>
        <dbReference type="RuleBase" id="RU004182"/>
    </source>
</evidence>
<feature type="domain" description="Photolyase/cryptochrome alpha/beta" evidence="7">
    <location>
        <begin position="2"/>
        <end position="130"/>
    </location>
</feature>
<evidence type="ECO:0000259" key="7">
    <source>
        <dbReference type="PROSITE" id="PS51645"/>
    </source>
</evidence>
<dbReference type="PRINTS" id="PR00147">
    <property type="entry name" value="DNAPHOTLYASE"/>
</dbReference>
<comment type="similarity">
    <text evidence="6">Belongs to the DNA photolyase family.</text>
</comment>
<dbReference type="Pfam" id="PF00875">
    <property type="entry name" value="DNA_photolyase"/>
    <property type="match status" value="1"/>
</dbReference>
<dbReference type="PANTHER" id="PTHR11455">
    <property type="entry name" value="CRYPTOCHROME"/>
    <property type="match status" value="1"/>
</dbReference>
<dbReference type="PROSITE" id="PS00394">
    <property type="entry name" value="DNA_PHOTOLYASES_1_1"/>
    <property type="match status" value="1"/>
</dbReference>
<comment type="cofactor">
    <cofactor evidence="1">
        <name>(6R)-5,10-methylene-5,6,7,8-tetrahydrofolate</name>
        <dbReference type="ChEBI" id="CHEBI:15636"/>
    </cofactor>
</comment>
<dbReference type="InterPro" id="IPR036134">
    <property type="entry name" value="Crypto/Photolyase_FAD-like_sf"/>
</dbReference>
<evidence type="ECO:0000256" key="5">
    <source>
        <dbReference type="ARBA" id="ARBA00022991"/>
    </source>
</evidence>
<dbReference type="SUPFAM" id="SSF48173">
    <property type="entry name" value="Cryptochrome/photolyase FAD-binding domain"/>
    <property type="match status" value="1"/>
</dbReference>
<reference evidence="8 9" key="1">
    <citation type="journal article" date="2023" name="Int. J. Syst. Evol. Microbiol.">
        <title>Methylocystis iwaonis sp. nov., a type II methane-oxidizing bacterium from surface soil of a rice paddy field in Japan, and emended description of the genus Methylocystis (ex Whittenbury et al. 1970) Bowman et al. 1993.</title>
        <authorList>
            <person name="Kaise H."/>
            <person name="Sawadogo J.B."/>
            <person name="Alam M.S."/>
            <person name="Ueno C."/>
            <person name="Dianou D."/>
            <person name="Shinjo R."/>
            <person name="Asakawa S."/>
        </authorList>
    </citation>
    <scope>NUCLEOTIDE SEQUENCE [LARGE SCALE GENOMIC DNA]</scope>
    <source>
        <strain evidence="8 9">SS37A-Re</strain>
    </source>
</reference>
<gene>
    <name evidence="8" type="ORF">SS37A_26810</name>
</gene>
<dbReference type="InterPro" id="IPR018394">
    <property type="entry name" value="DNA_photolyase_1_CS_C"/>
</dbReference>
<keyword evidence="9" id="KW-1185">Reference proteome</keyword>
<sequence>MAPAIVWFRNDLRLDDNPALMAARSGAPLVALYVLDDDSAGAWRMGGASRWWLHHSLSSLAADLARLGVPLILRRGRAELAIEAVVAETGAGAVYWNRVYDPRAMRRDSEIKANLRGCGLTVESFNGSLLFEPAHMRNRQGETFKVFSPFWRACLAAGGPPAPLPAPTKLNAAPAPASDRLDDWGLLPKEPDWARGLRDAWKPGEASARARLSDFAKIRVLDYKNARDCIAGQGASRLSPHLHFVEISPRRVWAEIIQSAGEAGLPYLRELGWREFFHHLLVTNPEMPERALDRRFDGFPWRDDPSALEAWRRGRTGYPLVDAAMRELWLTGFMHNRARMVAASFLVKHLLLPWQEGARWFWDTLVDADLANNSGNWQWVAGCGADAAPYFRVFNPVLQGEKFDPDGAYVRRFVPELAGLESRWIHRPWEAPAHVLAAAGVTLGETYPFPIVDHAAARARALAAFEEMRASGADFKA</sequence>
<dbReference type="PROSITE" id="PS00691">
    <property type="entry name" value="DNA_PHOTOLYASES_1_2"/>
    <property type="match status" value="1"/>
</dbReference>
<name>A0ABM8EAW9_9HYPH</name>
<proteinExistence type="inferred from homology"/>
<evidence type="ECO:0000256" key="4">
    <source>
        <dbReference type="ARBA" id="ARBA00022827"/>
    </source>
</evidence>
<dbReference type="Gene3D" id="1.25.40.80">
    <property type="match status" value="1"/>
</dbReference>